<dbReference type="PANTHER" id="PTHR15663">
    <property type="entry name" value="COMM DOMAIN-CONTAINING PROTEIN 9"/>
    <property type="match status" value="1"/>
</dbReference>
<evidence type="ECO:0000313" key="4">
    <source>
        <dbReference type="Proteomes" id="UP000007635"/>
    </source>
</evidence>
<sequence>MAAALSSEHFDNLQLLLKAPSKDAVRDICVQSHRGTHRRLEETTAETMNVTTAQAAQLLRSLHLLSHHVLFHHLGSAEQILRLFPDSFHSSLKNLITKILLENSLSPTAEGVGLESRHGDRIRLSRSVVRPDLSSPDQDGGPMSVGGHRAGFHGDGGAEPGVSGHHAGRTGTHQRPAVCRRCQVIGPSRR</sequence>
<dbReference type="InterPro" id="IPR037360">
    <property type="entry name" value="COMMD9"/>
</dbReference>
<evidence type="ECO:0000313" key="3">
    <source>
        <dbReference type="Ensembl" id="ENSGACP00000030971.1"/>
    </source>
</evidence>
<organism evidence="3 4">
    <name type="scientific">Gasterosteus aculeatus aculeatus</name>
    <name type="common">three-spined stickleback</name>
    <dbReference type="NCBI Taxonomy" id="481459"/>
    <lineage>
        <taxon>Eukaryota</taxon>
        <taxon>Metazoa</taxon>
        <taxon>Chordata</taxon>
        <taxon>Craniata</taxon>
        <taxon>Vertebrata</taxon>
        <taxon>Euteleostomi</taxon>
        <taxon>Actinopterygii</taxon>
        <taxon>Neopterygii</taxon>
        <taxon>Teleostei</taxon>
        <taxon>Neoteleostei</taxon>
        <taxon>Acanthomorphata</taxon>
        <taxon>Eupercaria</taxon>
        <taxon>Perciformes</taxon>
        <taxon>Cottioidei</taxon>
        <taxon>Gasterosteales</taxon>
        <taxon>Gasterosteidae</taxon>
        <taxon>Gasterosteus</taxon>
    </lineage>
</organism>
<reference evidence="3" key="3">
    <citation type="submission" date="2025-09" db="UniProtKB">
        <authorList>
            <consortium name="Ensembl"/>
        </authorList>
    </citation>
    <scope>IDENTIFICATION</scope>
</reference>
<dbReference type="GeneTree" id="ENSGT00390000006218"/>
<evidence type="ECO:0000256" key="1">
    <source>
        <dbReference type="SAM" id="MobiDB-lite"/>
    </source>
</evidence>
<reference evidence="3" key="2">
    <citation type="submission" date="2025-08" db="UniProtKB">
        <authorList>
            <consortium name="Ensembl"/>
        </authorList>
    </citation>
    <scope>IDENTIFICATION</scope>
</reference>
<dbReference type="Ensembl" id="ENSGACT00000076455.1">
    <property type="protein sequence ID" value="ENSGACP00000030971.1"/>
    <property type="gene ID" value="ENSGACG00000023636.1"/>
</dbReference>
<dbReference type="Proteomes" id="UP000007635">
    <property type="component" value="Chromosome XIX"/>
</dbReference>
<feature type="domain" description="COMMD9 N-terminal" evidence="2">
    <location>
        <begin position="22"/>
        <end position="93"/>
    </location>
</feature>
<dbReference type="PANTHER" id="PTHR15663:SF4">
    <property type="entry name" value="COMM DOMAIN-CONTAINING PROTEIN 9"/>
    <property type="match status" value="1"/>
</dbReference>
<dbReference type="AlphaFoldDB" id="A0AAQ4NZZ3"/>
<dbReference type="InterPro" id="IPR048676">
    <property type="entry name" value="COMMD9_N"/>
</dbReference>
<name>A0AAQ4NZZ3_GASAC</name>
<feature type="region of interest" description="Disordered" evidence="1">
    <location>
        <begin position="125"/>
        <end position="190"/>
    </location>
</feature>
<keyword evidence="4" id="KW-1185">Reference proteome</keyword>
<proteinExistence type="predicted"/>
<accession>A0AAQ4NZZ3</accession>
<protein>
    <recommendedName>
        <fullName evidence="2">COMMD9 N-terminal domain-containing protein</fullName>
    </recommendedName>
</protein>
<evidence type="ECO:0000259" key="2">
    <source>
        <dbReference type="Pfam" id="PF20923"/>
    </source>
</evidence>
<reference evidence="3 4" key="1">
    <citation type="journal article" date="2021" name="G3 (Bethesda)">
        <title>Improved contiguity of the threespine stickleback genome using long-read sequencing.</title>
        <authorList>
            <person name="Nath S."/>
            <person name="Shaw D.E."/>
            <person name="White M.A."/>
        </authorList>
    </citation>
    <scope>NUCLEOTIDE SEQUENCE [LARGE SCALE GENOMIC DNA]</scope>
    <source>
        <strain evidence="3 4">Lake Benthic</strain>
    </source>
</reference>
<dbReference type="Pfam" id="PF20923">
    <property type="entry name" value="COMMD9_HN"/>
    <property type="match status" value="1"/>
</dbReference>